<evidence type="ECO:0008006" key="4">
    <source>
        <dbReference type="Google" id="ProtNLM"/>
    </source>
</evidence>
<keyword evidence="3" id="KW-1185">Reference proteome</keyword>
<protein>
    <recommendedName>
        <fullName evidence="4">NarG-like domain-containing protein</fullName>
    </recommendedName>
</protein>
<dbReference type="InterPro" id="IPR036197">
    <property type="entry name" value="NarG-like_sf"/>
</dbReference>
<feature type="transmembrane region" description="Helical" evidence="1">
    <location>
        <begin position="45"/>
        <end position="66"/>
    </location>
</feature>
<feature type="transmembrane region" description="Helical" evidence="1">
    <location>
        <begin position="7"/>
        <end position="33"/>
    </location>
</feature>
<evidence type="ECO:0000313" key="2">
    <source>
        <dbReference type="EMBL" id="BCS96105.1"/>
    </source>
</evidence>
<dbReference type="SUPFAM" id="SSF103501">
    <property type="entry name" value="Respiratory nitrate reductase 1 gamma chain"/>
    <property type="match status" value="1"/>
</dbReference>
<feature type="transmembrane region" description="Helical" evidence="1">
    <location>
        <begin position="174"/>
        <end position="193"/>
    </location>
</feature>
<sequence length="222" mass="24753">MPMAHTLYTFMTGIGFQLAIMICLAGTALKLVLFFKGAAKKDKAFLAFFSFRYAGRSILFHLIPYMSRTSRMNPEMTAMTIAFHAAVLALPFFFSAHGVLLSDSGLLQLPRFPGIVSDILAVTGLVALLFLMGRRLFLRTVRFISSPGDHLLLVSIVVLFLSGIWAHFQMPQFLWASLFHMTAGNLLIASIPFTRLSHIFYMPLTRGYAGSEFGGVRMAKDW</sequence>
<feature type="transmembrane region" description="Helical" evidence="1">
    <location>
        <begin position="78"/>
        <end position="100"/>
    </location>
</feature>
<feature type="transmembrane region" description="Helical" evidence="1">
    <location>
        <begin position="112"/>
        <end position="131"/>
    </location>
</feature>
<dbReference type="Proteomes" id="UP001320148">
    <property type="component" value="Chromosome"/>
</dbReference>
<gene>
    <name evidence="2" type="ORF">DSLASN_17370</name>
</gene>
<dbReference type="Gene3D" id="1.20.950.20">
    <property type="entry name" value="Transmembrane di-heme cytochromes, Chain C"/>
    <property type="match status" value="1"/>
</dbReference>
<evidence type="ECO:0000313" key="3">
    <source>
        <dbReference type="Proteomes" id="UP001320148"/>
    </source>
</evidence>
<keyword evidence="1" id="KW-1133">Transmembrane helix</keyword>
<keyword evidence="1" id="KW-0812">Transmembrane</keyword>
<evidence type="ECO:0000256" key="1">
    <source>
        <dbReference type="SAM" id="Phobius"/>
    </source>
</evidence>
<organism evidence="2 3">
    <name type="scientific">Desulfoluna limicola</name>
    <dbReference type="NCBI Taxonomy" id="2810562"/>
    <lineage>
        <taxon>Bacteria</taxon>
        <taxon>Pseudomonadati</taxon>
        <taxon>Thermodesulfobacteriota</taxon>
        <taxon>Desulfobacteria</taxon>
        <taxon>Desulfobacterales</taxon>
        <taxon>Desulfolunaceae</taxon>
        <taxon>Desulfoluna</taxon>
    </lineage>
</organism>
<keyword evidence="1" id="KW-0472">Membrane</keyword>
<proteinExistence type="predicted"/>
<name>A0ABM7PEY5_9BACT</name>
<dbReference type="EMBL" id="AP024488">
    <property type="protein sequence ID" value="BCS96105.1"/>
    <property type="molecule type" value="Genomic_DNA"/>
</dbReference>
<feature type="transmembrane region" description="Helical" evidence="1">
    <location>
        <begin position="151"/>
        <end position="168"/>
    </location>
</feature>
<reference evidence="2 3" key="1">
    <citation type="submission" date="2021-02" db="EMBL/GenBank/DDBJ databases">
        <title>Complete genome of Desulfoluna sp. strain ASN36.</title>
        <authorList>
            <person name="Takahashi A."/>
            <person name="Kojima H."/>
            <person name="Fukui M."/>
        </authorList>
    </citation>
    <scope>NUCLEOTIDE SEQUENCE [LARGE SCALE GENOMIC DNA]</scope>
    <source>
        <strain evidence="2 3">ASN36</strain>
    </source>
</reference>
<accession>A0ABM7PEY5</accession>